<keyword evidence="4 5" id="KW-0472">Membrane</keyword>
<comment type="subcellular location">
    <subcellularLocation>
        <location evidence="1">Membrane</location>
    </subcellularLocation>
</comment>
<dbReference type="Gene3D" id="1.20.1070.10">
    <property type="entry name" value="Rhodopsin 7-helix transmembrane proteins"/>
    <property type="match status" value="1"/>
</dbReference>
<dbReference type="PRINTS" id="PR00237">
    <property type="entry name" value="GPCRRHODOPSN"/>
</dbReference>
<dbReference type="Pfam" id="PF00001">
    <property type="entry name" value="7tm_1"/>
    <property type="match status" value="2"/>
</dbReference>
<keyword evidence="3 5" id="KW-1133">Transmembrane helix</keyword>
<proteinExistence type="predicted"/>
<dbReference type="Proteomes" id="UP000515156">
    <property type="component" value="Chromosome 4"/>
</dbReference>
<dbReference type="KEGG" id="muo:115469566"/>
<sequence length="332" mass="38116">MNSSAECLQPSSASTIALPVIYSLLLTIGICGNSISLWLFLRQMKRRTSTHIYLTNLVLSNLLVCGTMPLLIAYYIKGNQWAANSIPCKTIISGVQLIMQSNMYFSITILCWIAISRYATLMKLGDSKKDALQGSYVKIFYGRILKKFHQPKFAKYLCSGSWITMMFIITPIITYYSVTEYSLNQEHICYNKKAEVGGNLYQISGLVATGIFFLFFTIVLLSYRLMTDQLNKIQTNTCIRKEYLIYSKVKRNIIIILTVLTICFVPYHIFKVAFYVLHQTQDCYTLNYLVEIKSFFSCLALSRSSTDPLVYIYLDKTFKKHLLNFCRRSVSV</sequence>
<accession>A0A6P7XZA3</accession>
<feature type="domain" description="G-protein coupled receptors family 1 profile" evidence="6">
    <location>
        <begin position="32"/>
        <end position="311"/>
    </location>
</feature>
<dbReference type="AlphaFoldDB" id="A0A6P7XZA3"/>
<evidence type="ECO:0000256" key="1">
    <source>
        <dbReference type="ARBA" id="ARBA00004370"/>
    </source>
</evidence>
<evidence type="ECO:0000256" key="4">
    <source>
        <dbReference type="ARBA" id="ARBA00023136"/>
    </source>
</evidence>
<dbReference type="InterPro" id="IPR042804">
    <property type="entry name" value="GPR82"/>
</dbReference>
<dbReference type="GeneID" id="115469566"/>
<feature type="transmembrane region" description="Helical" evidence="5">
    <location>
        <begin position="253"/>
        <end position="277"/>
    </location>
</feature>
<dbReference type="InterPro" id="IPR000276">
    <property type="entry name" value="GPCR_Rhodpsn"/>
</dbReference>
<evidence type="ECO:0000313" key="7">
    <source>
        <dbReference type="Proteomes" id="UP000515156"/>
    </source>
</evidence>
<dbReference type="OrthoDB" id="9946711at2759"/>
<evidence type="ECO:0000256" key="3">
    <source>
        <dbReference type="ARBA" id="ARBA00022989"/>
    </source>
</evidence>
<evidence type="ECO:0000256" key="2">
    <source>
        <dbReference type="ARBA" id="ARBA00022692"/>
    </source>
</evidence>
<evidence type="ECO:0000259" key="6">
    <source>
        <dbReference type="PROSITE" id="PS50262"/>
    </source>
</evidence>
<keyword evidence="8" id="KW-0675">Receptor</keyword>
<name>A0A6P7XZA3_9AMPH</name>
<dbReference type="GO" id="GO:0016020">
    <property type="term" value="C:membrane"/>
    <property type="evidence" value="ECO:0007669"/>
    <property type="project" value="UniProtKB-SubCell"/>
</dbReference>
<keyword evidence="7" id="KW-1185">Reference proteome</keyword>
<reference evidence="8" key="1">
    <citation type="submission" date="2025-08" db="UniProtKB">
        <authorList>
            <consortium name="RefSeq"/>
        </authorList>
    </citation>
    <scope>IDENTIFICATION</scope>
</reference>
<keyword evidence="2 5" id="KW-0812">Transmembrane</keyword>
<dbReference type="FunCoup" id="A0A6P7XZA3">
    <property type="interactions" value="189"/>
</dbReference>
<feature type="transmembrane region" description="Helical" evidence="5">
    <location>
        <begin position="153"/>
        <end position="176"/>
    </location>
</feature>
<feature type="transmembrane region" description="Helical" evidence="5">
    <location>
        <begin position="200"/>
        <end position="223"/>
    </location>
</feature>
<dbReference type="GO" id="GO:0004930">
    <property type="term" value="F:G protein-coupled receptor activity"/>
    <property type="evidence" value="ECO:0007669"/>
    <property type="project" value="InterPro"/>
</dbReference>
<evidence type="ECO:0000256" key="5">
    <source>
        <dbReference type="SAM" id="Phobius"/>
    </source>
</evidence>
<dbReference type="RefSeq" id="XP_030058211.1">
    <property type="nucleotide sequence ID" value="XM_030202351.1"/>
</dbReference>
<protein>
    <submittedName>
        <fullName evidence="8">Probable G-protein coupled receptor 82</fullName>
    </submittedName>
</protein>
<dbReference type="CTD" id="27197"/>
<feature type="transmembrane region" description="Helical" evidence="5">
    <location>
        <begin position="20"/>
        <end position="41"/>
    </location>
</feature>
<dbReference type="PROSITE" id="PS50262">
    <property type="entry name" value="G_PROTEIN_RECEP_F1_2"/>
    <property type="match status" value="1"/>
</dbReference>
<feature type="transmembrane region" description="Helical" evidence="5">
    <location>
        <begin position="53"/>
        <end position="76"/>
    </location>
</feature>
<dbReference type="SUPFAM" id="SSF81321">
    <property type="entry name" value="Family A G protein-coupled receptor-like"/>
    <property type="match status" value="1"/>
</dbReference>
<evidence type="ECO:0000313" key="8">
    <source>
        <dbReference type="RefSeq" id="XP_030058211.1"/>
    </source>
</evidence>
<dbReference type="InParanoid" id="A0A6P7XZA3"/>
<dbReference type="PANTHER" id="PTHR47392:SF1">
    <property type="entry name" value="G-PROTEIN COUPLED RECEPTOR 82-RELATED"/>
    <property type="match status" value="1"/>
</dbReference>
<organism evidence="7 8">
    <name type="scientific">Microcaecilia unicolor</name>
    <dbReference type="NCBI Taxonomy" id="1415580"/>
    <lineage>
        <taxon>Eukaryota</taxon>
        <taxon>Metazoa</taxon>
        <taxon>Chordata</taxon>
        <taxon>Craniata</taxon>
        <taxon>Vertebrata</taxon>
        <taxon>Euteleostomi</taxon>
        <taxon>Amphibia</taxon>
        <taxon>Gymnophiona</taxon>
        <taxon>Siphonopidae</taxon>
        <taxon>Microcaecilia</taxon>
    </lineage>
</organism>
<dbReference type="InterPro" id="IPR017452">
    <property type="entry name" value="GPCR_Rhodpsn_7TM"/>
</dbReference>
<dbReference type="PANTHER" id="PTHR47392">
    <property type="entry name" value="G-PROTEIN COUPLED RECEPTOR 82-RELATED"/>
    <property type="match status" value="1"/>
</dbReference>
<gene>
    <name evidence="8" type="primary">GPR82</name>
</gene>